<dbReference type="PIRSF" id="PIRSF000505">
    <property type="entry name" value="EPSPS"/>
    <property type="match status" value="1"/>
</dbReference>
<dbReference type="NCBIfam" id="TIGR01356">
    <property type="entry name" value="aroA"/>
    <property type="match status" value="1"/>
</dbReference>
<protein>
    <recommendedName>
        <fullName evidence="7">3-phosphoshikimate 1-carboxyvinyltransferase</fullName>
        <ecNumber evidence="7">2.5.1.19</ecNumber>
    </recommendedName>
    <alternativeName>
        <fullName evidence="7">5-enolpyruvylshikimate-3-phosphate synthase</fullName>
        <shortName evidence="7">EPSP synthase</shortName>
        <shortName evidence="7">EPSPS</shortName>
    </alternativeName>
</protein>
<evidence type="ECO:0000259" key="8">
    <source>
        <dbReference type="Pfam" id="PF00275"/>
    </source>
</evidence>
<evidence type="ECO:0000256" key="2">
    <source>
        <dbReference type="ARBA" id="ARBA00009948"/>
    </source>
</evidence>
<dbReference type="InterPro" id="IPR006264">
    <property type="entry name" value="EPSP_synthase"/>
</dbReference>
<dbReference type="GO" id="GO:0008652">
    <property type="term" value="P:amino acid biosynthetic process"/>
    <property type="evidence" value="ECO:0007669"/>
    <property type="project" value="UniProtKB-KW"/>
</dbReference>
<feature type="binding site" evidence="7">
    <location>
        <position position="410"/>
    </location>
    <ligand>
        <name>phosphoenolpyruvate</name>
        <dbReference type="ChEBI" id="CHEBI:58702"/>
    </ligand>
</feature>
<dbReference type="InterPro" id="IPR001986">
    <property type="entry name" value="Enolpyruvate_Tfrase_dom"/>
</dbReference>
<dbReference type="EMBL" id="QQAX01000015">
    <property type="protein sequence ID" value="RDI42437.1"/>
    <property type="molecule type" value="Genomic_DNA"/>
</dbReference>
<evidence type="ECO:0000256" key="4">
    <source>
        <dbReference type="ARBA" id="ARBA00022679"/>
    </source>
</evidence>
<dbReference type="HAMAP" id="MF_00210">
    <property type="entry name" value="EPSP_synth"/>
    <property type="match status" value="1"/>
</dbReference>
<dbReference type="Proteomes" id="UP000254720">
    <property type="component" value="Unassembled WGS sequence"/>
</dbReference>
<name>A0A370GFH2_9COXI</name>
<feature type="binding site" evidence="7">
    <location>
        <position position="313"/>
    </location>
    <ligand>
        <name>3-phosphoshikimate</name>
        <dbReference type="ChEBI" id="CHEBI:145989"/>
    </ligand>
</feature>
<dbReference type="PANTHER" id="PTHR21090:SF5">
    <property type="entry name" value="PENTAFUNCTIONAL AROM POLYPEPTIDE"/>
    <property type="match status" value="1"/>
</dbReference>
<dbReference type="InterPro" id="IPR036968">
    <property type="entry name" value="Enolpyruvate_Tfrase_sf"/>
</dbReference>
<keyword evidence="3 7" id="KW-0028">Amino-acid biosynthesis</keyword>
<feature type="binding site" evidence="7">
    <location>
        <position position="344"/>
    </location>
    <ligand>
        <name>phosphoenolpyruvate</name>
        <dbReference type="ChEBI" id="CHEBI:58702"/>
    </ligand>
</feature>
<comment type="pathway">
    <text evidence="1 7">Metabolic intermediate biosynthesis; chorismate biosynthesis; chorismate from D-erythrose 4-phosphate and phosphoenolpyruvate: step 6/7.</text>
</comment>
<dbReference type="Gene3D" id="3.65.10.10">
    <property type="entry name" value="Enolpyruvate transferase domain"/>
    <property type="match status" value="2"/>
</dbReference>
<feature type="active site" description="Proton acceptor" evidence="7">
    <location>
        <position position="313"/>
    </location>
</feature>
<dbReference type="GO" id="GO:0005737">
    <property type="term" value="C:cytoplasm"/>
    <property type="evidence" value="ECO:0007669"/>
    <property type="project" value="UniProtKB-SubCell"/>
</dbReference>
<evidence type="ECO:0000256" key="5">
    <source>
        <dbReference type="ARBA" id="ARBA00023141"/>
    </source>
</evidence>
<feature type="binding site" evidence="7">
    <location>
        <position position="340"/>
    </location>
    <ligand>
        <name>3-phosphoshikimate</name>
        <dbReference type="ChEBI" id="CHEBI:145989"/>
    </ligand>
</feature>
<feature type="domain" description="Enolpyruvate transferase" evidence="8">
    <location>
        <begin position="9"/>
        <end position="417"/>
    </location>
</feature>
<evidence type="ECO:0000256" key="1">
    <source>
        <dbReference type="ARBA" id="ARBA00004811"/>
    </source>
</evidence>
<feature type="binding site" evidence="7">
    <location>
        <position position="385"/>
    </location>
    <ligand>
        <name>phosphoenolpyruvate</name>
        <dbReference type="ChEBI" id="CHEBI:58702"/>
    </ligand>
</feature>
<evidence type="ECO:0000256" key="7">
    <source>
        <dbReference type="HAMAP-Rule" id="MF_00210"/>
    </source>
</evidence>
<dbReference type="UniPathway" id="UPA00053">
    <property type="reaction ID" value="UER00089"/>
</dbReference>
<feature type="binding site" evidence="7">
    <location>
        <position position="27"/>
    </location>
    <ligand>
        <name>3-phosphoshikimate</name>
        <dbReference type="ChEBI" id="CHEBI:145989"/>
    </ligand>
</feature>
<feature type="binding site" evidence="7">
    <location>
        <position position="22"/>
    </location>
    <ligand>
        <name>phosphoenolpyruvate</name>
        <dbReference type="ChEBI" id="CHEBI:58702"/>
    </ligand>
</feature>
<dbReference type="AlphaFoldDB" id="A0A370GFH2"/>
<comment type="subcellular location">
    <subcellularLocation>
        <location evidence="7">Cytoplasm</location>
    </subcellularLocation>
</comment>
<feature type="binding site" evidence="7">
    <location>
        <position position="123"/>
    </location>
    <ligand>
        <name>phosphoenolpyruvate</name>
        <dbReference type="ChEBI" id="CHEBI:58702"/>
    </ligand>
</feature>
<accession>A0A370GFH2</accession>
<comment type="function">
    <text evidence="7">Catalyzes the transfer of the enolpyruvyl moiety of phosphoenolpyruvate (PEP) to the 5-hydroxyl of shikimate-3-phosphate (S3P) to produce enolpyruvyl shikimate-3-phosphate and inorganic phosphate.</text>
</comment>
<dbReference type="GO" id="GO:0009423">
    <property type="term" value="P:chorismate biosynthetic process"/>
    <property type="evidence" value="ECO:0007669"/>
    <property type="project" value="UniProtKB-UniRule"/>
</dbReference>
<proteinExistence type="inferred from homology"/>
<reference evidence="9 10" key="1">
    <citation type="submission" date="2018-07" db="EMBL/GenBank/DDBJ databases">
        <title>Genomic Encyclopedia of Type Strains, Phase IV (KMG-IV): sequencing the most valuable type-strain genomes for metagenomic binning, comparative biology and taxonomic classification.</title>
        <authorList>
            <person name="Goeker M."/>
        </authorList>
    </citation>
    <scope>NUCLEOTIDE SEQUENCE [LARGE SCALE GENOMIC DNA]</scope>
    <source>
        <strain evidence="9 10">DSM 16500</strain>
    </source>
</reference>
<comment type="caution">
    <text evidence="9">The sequence shown here is derived from an EMBL/GenBank/DDBJ whole genome shotgun (WGS) entry which is preliminary data.</text>
</comment>
<dbReference type="InterPro" id="IPR013792">
    <property type="entry name" value="RNA3'P_cycl/enolpyr_Trfase_a/b"/>
</dbReference>
<dbReference type="SUPFAM" id="SSF55205">
    <property type="entry name" value="EPT/RTPC-like"/>
    <property type="match status" value="1"/>
</dbReference>
<comment type="catalytic activity">
    <reaction evidence="6">
        <text>3-phosphoshikimate + phosphoenolpyruvate = 5-O-(1-carboxyvinyl)-3-phosphoshikimate + phosphate</text>
        <dbReference type="Rhea" id="RHEA:21256"/>
        <dbReference type="ChEBI" id="CHEBI:43474"/>
        <dbReference type="ChEBI" id="CHEBI:57701"/>
        <dbReference type="ChEBI" id="CHEBI:58702"/>
        <dbReference type="ChEBI" id="CHEBI:145989"/>
        <dbReference type="EC" id="2.5.1.19"/>
    </reaction>
    <physiologicalReaction direction="left-to-right" evidence="6">
        <dbReference type="Rhea" id="RHEA:21257"/>
    </physiologicalReaction>
</comment>
<keyword evidence="7" id="KW-0963">Cytoplasm</keyword>
<gene>
    <name evidence="7" type="primary">aroA</name>
    <name evidence="9" type="ORF">C8D86_11540</name>
</gene>
<keyword evidence="10" id="KW-1185">Reference proteome</keyword>
<comment type="caution">
    <text evidence="7">Lacks conserved residue(s) required for the propagation of feature annotation.</text>
</comment>
<evidence type="ECO:0000313" key="9">
    <source>
        <dbReference type="EMBL" id="RDI42437.1"/>
    </source>
</evidence>
<dbReference type="PANTHER" id="PTHR21090">
    <property type="entry name" value="AROM/DEHYDROQUINATE SYNTHASE"/>
    <property type="match status" value="1"/>
</dbReference>
<keyword evidence="4 7" id="KW-0808">Transferase</keyword>
<dbReference type="EC" id="2.5.1.19" evidence="7"/>
<feature type="binding site" evidence="7">
    <location>
        <position position="22"/>
    </location>
    <ligand>
        <name>3-phosphoshikimate</name>
        <dbReference type="ChEBI" id="CHEBI:145989"/>
    </ligand>
</feature>
<dbReference type="OrthoDB" id="9809920at2"/>
<comment type="subunit">
    <text evidence="7">Monomer.</text>
</comment>
<evidence type="ECO:0000256" key="3">
    <source>
        <dbReference type="ARBA" id="ARBA00022605"/>
    </source>
</evidence>
<organism evidence="9 10">
    <name type="scientific">Aquicella lusitana</name>
    <dbReference type="NCBI Taxonomy" id="254246"/>
    <lineage>
        <taxon>Bacteria</taxon>
        <taxon>Pseudomonadati</taxon>
        <taxon>Pseudomonadota</taxon>
        <taxon>Gammaproteobacteria</taxon>
        <taxon>Legionellales</taxon>
        <taxon>Coxiellaceae</taxon>
        <taxon>Aquicella</taxon>
    </lineage>
</organism>
<evidence type="ECO:0000256" key="6">
    <source>
        <dbReference type="ARBA" id="ARBA00044633"/>
    </source>
</evidence>
<keyword evidence="5 7" id="KW-0057">Aromatic amino acid biosynthesis</keyword>
<dbReference type="GO" id="GO:0009073">
    <property type="term" value="P:aromatic amino acid family biosynthetic process"/>
    <property type="evidence" value="ECO:0007669"/>
    <property type="project" value="UniProtKB-KW"/>
</dbReference>
<dbReference type="GO" id="GO:0003866">
    <property type="term" value="F:3-phosphoshikimate 1-carboxyvinyltransferase activity"/>
    <property type="evidence" value="ECO:0007669"/>
    <property type="project" value="UniProtKB-UniRule"/>
</dbReference>
<sequence length="430" mass="46775">MQLTIRTAKAPIQANVIIPGSKNIAYRAIILSALADGVCEISGLQVSENIKLLIAALRELGIVTQLDEASRYCIIAGGNGKLPKKQATLWCHDSLTLSYLLMAICSATSGVYYFDGSASLRERPLTFMMNTLSRQGIQFIPGDSQKMPFTLVGADTLEGGEVILDHTANQHIASALLMIAPFARSPFTFTLHETVNQSHIDMTCAMMAEFGVLVHRIHQRQLMVPVPQRYHAKDYVVEPDFAIAAYFFAAAAVTGGEITIQPVKLAQSKQPNAKFLTILEKMGCRIRETKTGLTLSGPAQLQGIEVSMRDFADTFLALAAIAPFAKSPVRISHLGPLRQKEKSRMTAMKTELTKMGIQVETGEDWIKIFPGSPLGGVINTHADARIAMAAAIIGLKAPGVIIDDAKYAEKTCPEFFSLWEKLAEPLNISA</sequence>
<comment type="similarity">
    <text evidence="2 7">Belongs to the EPSP synthase family.</text>
</comment>
<dbReference type="Pfam" id="PF00275">
    <property type="entry name" value="EPSP_synthase"/>
    <property type="match status" value="1"/>
</dbReference>
<evidence type="ECO:0000313" key="10">
    <source>
        <dbReference type="Proteomes" id="UP000254720"/>
    </source>
</evidence>
<dbReference type="RefSeq" id="WP_114834704.1">
    <property type="nucleotide sequence ID" value="NZ_LR699114.1"/>
</dbReference>